<feature type="compositionally biased region" description="Basic and acidic residues" evidence="1">
    <location>
        <begin position="120"/>
        <end position="142"/>
    </location>
</feature>
<reference evidence="2" key="1">
    <citation type="submission" date="2023-06" db="EMBL/GenBank/DDBJ databases">
        <title>Genome-scale phylogeny and comparative genomics of the fungal order Sordariales.</title>
        <authorList>
            <consortium name="Lawrence Berkeley National Laboratory"/>
            <person name="Hensen N."/>
            <person name="Bonometti L."/>
            <person name="Westerberg I."/>
            <person name="Brannstrom I.O."/>
            <person name="Guillou S."/>
            <person name="Cros-Aarteil S."/>
            <person name="Calhoun S."/>
            <person name="Haridas S."/>
            <person name="Kuo A."/>
            <person name="Mondo S."/>
            <person name="Pangilinan J."/>
            <person name="Riley R."/>
            <person name="Labutti K."/>
            <person name="Andreopoulos B."/>
            <person name="Lipzen A."/>
            <person name="Chen C."/>
            <person name="Yanf M."/>
            <person name="Daum C."/>
            <person name="Ng V."/>
            <person name="Clum A."/>
            <person name="Steindorff A."/>
            <person name="Ohm R."/>
            <person name="Martin F."/>
            <person name="Silar P."/>
            <person name="Natvig D."/>
            <person name="Lalanne C."/>
            <person name="Gautier V."/>
            <person name="Ament-Velasquez S.L."/>
            <person name="Kruys A."/>
            <person name="Hutchinson M.I."/>
            <person name="Powell A.J."/>
            <person name="Barry K."/>
            <person name="Miller A.N."/>
            <person name="Grigoriev I.V."/>
            <person name="Debuchy R."/>
            <person name="Gladieux P."/>
            <person name="Thoren M.H."/>
            <person name="Johannesson H."/>
        </authorList>
    </citation>
    <scope>NUCLEOTIDE SEQUENCE</scope>
    <source>
        <strain evidence="2">SMH2532-1</strain>
    </source>
</reference>
<evidence type="ECO:0000313" key="2">
    <source>
        <dbReference type="EMBL" id="KAK0652102.1"/>
    </source>
</evidence>
<dbReference type="AlphaFoldDB" id="A0AA40CVG5"/>
<dbReference type="EMBL" id="JAULSV010000002">
    <property type="protein sequence ID" value="KAK0652102.1"/>
    <property type="molecule type" value="Genomic_DNA"/>
</dbReference>
<feature type="region of interest" description="Disordered" evidence="1">
    <location>
        <begin position="1"/>
        <end position="49"/>
    </location>
</feature>
<evidence type="ECO:0000313" key="3">
    <source>
        <dbReference type="Proteomes" id="UP001174936"/>
    </source>
</evidence>
<feature type="compositionally biased region" description="Basic and acidic residues" evidence="1">
    <location>
        <begin position="182"/>
        <end position="224"/>
    </location>
</feature>
<feature type="region of interest" description="Disordered" evidence="1">
    <location>
        <begin position="355"/>
        <end position="379"/>
    </location>
</feature>
<feature type="compositionally biased region" description="Basic residues" evidence="1">
    <location>
        <begin position="171"/>
        <end position="181"/>
    </location>
</feature>
<gene>
    <name evidence="2" type="ORF">B0T16DRAFT_405429</name>
</gene>
<name>A0AA40CVG5_9PEZI</name>
<accession>A0AA40CVG5</accession>
<keyword evidence="3" id="KW-1185">Reference proteome</keyword>
<feature type="region of interest" description="Disordered" evidence="1">
    <location>
        <begin position="101"/>
        <end position="269"/>
    </location>
</feature>
<protein>
    <submittedName>
        <fullName evidence="2">Uncharacterized protein</fullName>
    </submittedName>
</protein>
<proteinExistence type="predicted"/>
<organism evidence="2 3">
    <name type="scientific">Cercophora newfieldiana</name>
    <dbReference type="NCBI Taxonomy" id="92897"/>
    <lineage>
        <taxon>Eukaryota</taxon>
        <taxon>Fungi</taxon>
        <taxon>Dikarya</taxon>
        <taxon>Ascomycota</taxon>
        <taxon>Pezizomycotina</taxon>
        <taxon>Sordariomycetes</taxon>
        <taxon>Sordariomycetidae</taxon>
        <taxon>Sordariales</taxon>
        <taxon>Lasiosphaeriaceae</taxon>
        <taxon>Cercophora</taxon>
    </lineage>
</organism>
<feature type="compositionally biased region" description="Low complexity" evidence="1">
    <location>
        <begin position="238"/>
        <end position="247"/>
    </location>
</feature>
<sequence length="522" mass="58885">MSKTVKFRRESPSEGSYLDHQRSDSGVGSFSSDNESRTAYPDRSAAGAEYDTSLYSLLAAETTKKNEWMDRANKLDELLIRAHKELKETQARLRGLEDHVEELEEEKTKLSKQNQTLTERNQRLEDELKDSRESKESKDAKRASRRKSNSPPSMSGAIPATSAAPVDDKSKPRRSASRRHSIGRERDDERMAIERERERISREMDKERRKEEEREKDKEMDRLRSRFASRAAGDESDANSSKTSSKSKGSHRSYVEPLGQGAPRPTVQGAKVMTPAKIELSKWGQPMPPFFPPSAAPDRAFSTPMRHWPGKFGTTIQFRETRATKKKPRGAPNFSEIARPCGPTSFFSPDFLPPTPVQGAPPRSVPSQRDGGAQLRRREPASKALRLCRFITSPSRPSTPPLGCIALRLPAHTSQTFVRSFFIDQSSLFPRPSDSIGQRCQTRPNRHCFAPHSFYRPLGCHVINVNVLGKRRKVLCQEVFRAAAASGTRNLLIWGRTDEMKIWESDTGIYIGASFCIDHNTL</sequence>
<feature type="compositionally biased region" description="Polar residues" evidence="1">
    <location>
        <begin position="24"/>
        <end position="33"/>
    </location>
</feature>
<dbReference type="Proteomes" id="UP001174936">
    <property type="component" value="Unassembled WGS sequence"/>
</dbReference>
<feature type="compositionally biased region" description="Basic and acidic residues" evidence="1">
    <location>
        <begin position="7"/>
        <end position="23"/>
    </location>
</feature>
<comment type="caution">
    <text evidence="2">The sequence shown here is derived from an EMBL/GenBank/DDBJ whole genome shotgun (WGS) entry which is preliminary data.</text>
</comment>
<evidence type="ECO:0000256" key="1">
    <source>
        <dbReference type="SAM" id="MobiDB-lite"/>
    </source>
</evidence>